<dbReference type="InParanoid" id="A0A804K639"/>
<evidence type="ECO:0000313" key="2">
    <source>
        <dbReference type="EnsemblPlants" id="Ma08_p13210.1"/>
    </source>
</evidence>
<evidence type="ECO:0000313" key="1">
    <source>
        <dbReference type="EMBL" id="CAG1831419.1"/>
    </source>
</evidence>
<accession>A0A804K639</accession>
<protein>
    <submittedName>
        <fullName evidence="1">(wild Malaysian banana) hypothetical protein</fullName>
    </submittedName>
</protein>
<sequence length="96" mass="10949">MDLGLSNSIIPNANQFQGFPSKGENSSYAIDGIKFRAKDKINYLIDSIGKWDNNNNNVIIRIKSTLLPSIHIFFYCFNRQNIQSSHIACHTIRSFI</sequence>
<dbReference type="AlphaFoldDB" id="A0A804K639"/>
<gene>
    <name evidence="1" type="ORF">GSMUA_346730.1</name>
</gene>
<reference evidence="1" key="1">
    <citation type="submission" date="2021-03" db="EMBL/GenBank/DDBJ databases">
        <authorList>
            <consortium name="Genoscope - CEA"/>
            <person name="William W."/>
        </authorList>
    </citation>
    <scope>NUCLEOTIDE SEQUENCE</scope>
    <source>
        <strain evidence="1">Doubled-haploid Pahang</strain>
    </source>
</reference>
<proteinExistence type="predicted"/>
<organism evidence="2 3">
    <name type="scientific">Musa acuminata subsp. malaccensis</name>
    <name type="common">Wild banana</name>
    <name type="synonym">Musa malaccensis</name>
    <dbReference type="NCBI Taxonomy" id="214687"/>
    <lineage>
        <taxon>Eukaryota</taxon>
        <taxon>Viridiplantae</taxon>
        <taxon>Streptophyta</taxon>
        <taxon>Embryophyta</taxon>
        <taxon>Tracheophyta</taxon>
        <taxon>Spermatophyta</taxon>
        <taxon>Magnoliopsida</taxon>
        <taxon>Liliopsida</taxon>
        <taxon>Zingiberales</taxon>
        <taxon>Musaceae</taxon>
        <taxon>Musa</taxon>
    </lineage>
</organism>
<reference evidence="2" key="2">
    <citation type="submission" date="2021-05" db="UniProtKB">
        <authorList>
            <consortium name="EnsemblPlants"/>
        </authorList>
    </citation>
    <scope>IDENTIFICATION</scope>
    <source>
        <strain evidence="2">subsp. malaccensis</strain>
    </source>
</reference>
<dbReference type="Proteomes" id="UP000012960">
    <property type="component" value="Unplaced"/>
</dbReference>
<keyword evidence="3" id="KW-1185">Reference proteome</keyword>
<evidence type="ECO:0000313" key="3">
    <source>
        <dbReference type="Proteomes" id="UP000012960"/>
    </source>
</evidence>
<dbReference type="EMBL" id="HG996472">
    <property type="protein sequence ID" value="CAG1831419.1"/>
    <property type="molecule type" value="Genomic_DNA"/>
</dbReference>
<dbReference type="Gramene" id="Ma08_t13210.1">
    <property type="protein sequence ID" value="Ma08_p13210.1"/>
    <property type="gene ID" value="Ma08_g13210"/>
</dbReference>
<name>A0A804K639_MUSAM</name>
<dbReference type="EnsemblPlants" id="Ma08_t13210.1">
    <property type="protein sequence ID" value="Ma08_p13210.1"/>
    <property type="gene ID" value="Ma08_g13210"/>
</dbReference>